<keyword evidence="6" id="KW-1185">Reference proteome</keyword>
<dbReference type="InterPro" id="IPR001680">
    <property type="entry name" value="WD40_rpt"/>
</dbReference>
<evidence type="ECO:0000256" key="4">
    <source>
        <dbReference type="SAM" id="MobiDB-lite"/>
    </source>
</evidence>
<gene>
    <name evidence="5" type="ORF">RND81_11G230800</name>
</gene>
<dbReference type="Gene3D" id="2.130.10.10">
    <property type="entry name" value="YVTN repeat-like/Quinoprotein amine dehydrogenase"/>
    <property type="match status" value="1"/>
</dbReference>
<dbReference type="AlphaFoldDB" id="A0AAW1HQX7"/>
<protein>
    <submittedName>
        <fullName evidence="5">Uncharacterized protein</fullName>
    </submittedName>
</protein>
<dbReference type="Pfam" id="PF23761">
    <property type="entry name" value="Beta-prop_DCAF4"/>
    <property type="match status" value="1"/>
</dbReference>
<keyword evidence="2" id="KW-0677">Repeat</keyword>
<comment type="caution">
    <text evidence="5">The sequence shown here is derived from an EMBL/GenBank/DDBJ whole genome shotgun (WGS) entry which is preliminary data.</text>
</comment>
<proteinExistence type="predicted"/>
<dbReference type="EMBL" id="JBDFQZ010000011">
    <property type="protein sequence ID" value="KAK9678741.1"/>
    <property type="molecule type" value="Genomic_DNA"/>
</dbReference>
<accession>A0AAW1HQX7</accession>
<dbReference type="InterPro" id="IPR052254">
    <property type="entry name" value="CUL4-DDB1_E3_ligase_receptor"/>
</dbReference>
<keyword evidence="1 3" id="KW-0853">WD repeat</keyword>
<dbReference type="PANTHER" id="PTHR44472">
    <property type="entry name" value="DDB1- AND CUL4-ASSOCIATED FACTOR 4-RELATED"/>
    <property type="match status" value="1"/>
</dbReference>
<dbReference type="SUPFAM" id="SSF50978">
    <property type="entry name" value="WD40 repeat-like"/>
    <property type="match status" value="1"/>
</dbReference>
<feature type="repeat" description="WD" evidence="3">
    <location>
        <begin position="407"/>
        <end position="450"/>
    </location>
</feature>
<dbReference type="PROSITE" id="PS50082">
    <property type="entry name" value="WD_REPEATS_2"/>
    <property type="match status" value="1"/>
</dbReference>
<evidence type="ECO:0000313" key="6">
    <source>
        <dbReference type="Proteomes" id="UP001443914"/>
    </source>
</evidence>
<name>A0AAW1HQX7_SAPOF</name>
<dbReference type="PANTHER" id="PTHR44472:SF1">
    <property type="entry name" value="DDB1 AND CUL4 ASSOCIATED FACTOR 4"/>
    <property type="match status" value="1"/>
</dbReference>
<evidence type="ECO:0000313" key="5">
    <source>
        <dbReference type="EMBL" id="KAK9678741.1"/>
    </source>
</evidence>
<evidence type="ECO:0000256" key="1">
    <source>
        <dbReference type="ARBA" id="ARBA00022574"/>
    </source>
</evidence>
<dbReference type="SMART" id="SM00320">
    <property type="entry name" value="WD40"/>
    <property type="match status" value="3"/>
</dbReference>
<evidence type="ECO:0000256" key="3">
    <source>
        <dbReference type="PROSITE-ProRule" id="PRU00221"/>
    </source>
</evidence>
<evidence type="ECO:0000256" key="2">
    <source>
        <dbReference type="ARBA" id="ARBA00022737"/>
    </source>
</evidence>
<dbReference type="Proteomes" id="UP001443914">
    <property type="component" value="Unassembled WGS sequence"/>
</dbReference>
<sequence>MPQELRGFYFDPEKNRYFPIKGPIPGTSRKKNPVLQKPISSPTKERSALQKDRSKLLYYRELYGSSINVRGRNRNFEEEYKQKLISKPKVWRYQDVDRDAIRSLSLVNINVETSEGQCSTDALLTAGVNGSLSLFDVGFVGEDLRLSIKTTADFIWPENNEADCRGTVNDIWKFGGATFVLPSAISGISMPRKGPIHGDTDGAVVQRALITTLGSELSGGALYVFNLDDPVDSYSSILSVGRLRELASLNCTIWGADVNCSGSKAIVGTNLGATLVDLQTAVSSVLCRSKSDVLSVQLIHSDNIALCGLRNGAIVTLDIRQPQRTMARHRISNPAHDSTSNRTQKTNKPCLVLRGNIQPSCTVYMPSSICCLESLQTYDQYFLASSMDGSIRLYDHRLTSRGPVQSYEGHVNSHSHIKLATDASESFVMSGGEDCKMRIWSIKSGELLFEEKLSSSIPLTSCWQNSGGFSKANDETQFLEDCRYTQTRNSDAWVGTAEGILRMRFP</sequence>
<reference evidence="5" key="1">
    <citation type="submission" date="2024-03" db="EMBL/GenBank/DDBJ databases">
        <title>WGS assembly of Saponaria officinalis var. Norfolk2.</title>
        <authorList>
            <person name="Jenkins J."/>
            <person name="Shu S."/>
            <person name="Grimwood J."/>
            <person name="Barry K."/>
            <person name="Goodstein D."/>
            <person name="Schmutz J."/>
            <person name="Leebens-Mack J."/>
            <person name="Osbourn A."/>
        </authorList>
    </citation>
    <scope>NUCLEOTIDE SEQUENCE [LARGE SCALE GENOMIC DNA]</scope>
    <source>
        <strain evidence="5">JIC</strain>
    </source>
</reference>
<feature type="region of interest" description="Disordered" evidence="4">
    <location>
        <begin position="21"/>
        <end position="47"/>
    </location>
</feature>
<dbReference type="InterPro" id="IPR036322">
    <property type="entry name" value="WD40_repeat_dom_sf"/>
</dbReference>
<organism evidence="5 6">
    <name type="scientific">Saponaria officinalis</name>
    <name type="common">Common soapwort</name>
    <name type="synonym">Lychnis saponaria</name>
    <dbReference type="NCBI Taxonomy" id="3572"/>
    <lineage>
        <taxon>Eukaryota</taxon>
        <taxon>Viridiplantae</taxon>
        <taxon>Streptophyta</taxon>
        <taxon>Embryophyta</taxon>
        <taxon>Tracheophyta</taxon>
        <taxon>Spermatophyta</taxon>
        <taxon>Magnoliopsida</taxon>
        <taxon>eudicotyledons</taxon>
        <taxon>Gunneridae</taxon>
        <taxon>Pentapetalae</taxon>
        <taxon>Caryophyllales</taxon>
        <taxon>Caryophyllaceae</taxon>
        <taxon>Caryophylleae</taxon>
        <taxon>Saponaria</taxon>
    </lineage>
</organism>
<dbReference type="InterPro" id="IPR015943">
    <property type="entry name" value="WD40/YVTN_repeat-like_dom_sf"/>
</dbReference>